<gene>
    <name evidence="14" type="ORF">M404DRAFT_1003065</name>
</gene>
<evidence type="ECO:0000256" key="10">
    <source>
        <dbReference type="ARBA" id="ARBA00044737"/>
    </source>
</evidence>
<name>A0A0C3NKC3_PISTI</name>
<evidence type="ECO:0000256" key="12">
    <source>
        <dbReference type="SAM" id="Phobius"/>
    </source>
</evidence>
<dbReference type="HOGENOM" id="CLU_010194_3_0_1"/>
<feature type="transmembrane region" description="Helical" evidence="12">
    <location>
        <begin position="6"/>
        <end position="30"/>
    </location>
</feature>
<keyword evidence="7" id="KW-0560">Oxidoreductase</keyword>
<evidence type="ECO:0000256" key="2">
    <source>
        <dbReference type="ARBA" id="ARBA00004760"/>
    </source>
</evidence>
<keyword evidence="4" id="KW-0256">Endoplasmic reticulum</keyword>
<evidence type="ECO:0000256" key="1">
    <source>
        <dbReference type="ARBA" id="ARBA00004240"/>
    </source>
</evidence>
<feature type="transmembrane region" description="Helical" evidence="12">
    <location>
        <begin position="177"/>
        <end position="195"/>
    </location>
</feature>
<evidence type="ECO:0000256" key="11">
    <source>
        <dbReference type="ARBA" id="ARBA00048930"/>
    </source>
</evidence>
<dbReference type="PANTHER" id="PTHR43550">
    <property type="entry name" value="3-KETODIHYDROSPHINGOSINE REDUCTASE"/>
    <property type="match status" value="1"/>
</dbReference>
<evidence type="ECO:0000256" key="5">
    <source>
        <dbReference type="ARBA" id="ARBA00022857"/>
    </source>
</evidence>
<reference evidence="14 15" key="1">
    <citation type="submission" date="2014-04" db="EMBL/GenBank/DDBJ databases">
        <authorList>
            <consortium name="DOE Joint Genome Institute"/>
            <person name="Kuo A."/>
            <person name="Kohler A."/>
            <person name="Costa M.D."/>
            <person name="Nagy L.G."/>
            <person name="Floudas D."/>
            <person name="Copeland A."/>
            <person name="Barry K.W."/>
            <person name="Cichocki N."/>
            <person name="Veneault-Fourrey C."/>
            <person name="LaButti K."/>
            <person name="Lindquist E.A."/>
            <person name="Lipzen A."/>
            <person name="Lundell T."/>
            <person name="Morin E."/>
            <person name="Murat C."/>
            <person name="Sun H."/>
            <person name="Tunlid A."/>
            <person name="Henrissat B."/>
            <person name="Grigoriev I.V."/>
            <person name="Hibbett D.S."/>
            <person name="Martin F."/>
            <person name="Nordberg H.P."/>
            <person name="Cantor M.N."/>
            <person name="Hua S.X."/>
        </authorList>
    </citation>
    <scope>NUCLEOTIDE SEQUENCE [LARGE SCALE GENOMIC DNA]</scope>
    <source>
        <strain evidence="14 15">Marx 270</strain>
    </source>
</reference>
<dbReference type="PRINTS" id="PR00081">
    <property type="entry name" value="GDHRDH"/>
</dbReference>
<keyword evidence="15" id="KW-1185">Reference proteome</keyword>
<accession>A0A0C3NKC3</accession>
<evidence type="ECO:0000256" key="7">
    <source>
        <dbReference type="ARBA" id="ARBA00023002"/>
    </source>
</evidence>
<comment type="catalytic activity">
    <reaction evidence="11">
        <text>sphinganine + NADP(+) = 3-oxosphinganine + NADPH + H(+)</text>
        <dbReference type="Rhea" id="RHEA:22640"/>
        <dbReference type="ChEBI" id="CHEBI:15378"/>
        <dbReference type="ChEBI" id="CHEBI:57783"/>
        <dbReference type="ChEBI" id="CHEBI:57817"/>
        <dbReference type="ChEBI" id="CHEBI:58299"/>
        <dbReference type="ChEBI" id="CHEBI:58349"/>
        <dbReference type="EC" id="1.1.1.102"/>
    </reaction>
    <physiologicalReaction direction="right-to-left" evidence="11">
        <dbReference type="Rhea" id="RHEA:22642"/>
    </physiologicalReaction>
</comment>
<dbReference type="EMBL" id="KN831988">
    <property type="protein sequence ID" value="KIO01370.1"/>
    <property type="molecule type" value="Genomic_DNA"/>
</dbReference>
<evidence type="ECO:0000256" key="6">
    <source>
        <dbReference type="ARBA" id="ARBA00022919"/>
    </source>
</evidence>
<keyword evidence="12" id="KW-0812">Transmembrane</keyword>
<dbReference type="InterPro" id="IPR045022">
    <property type="entry name" value="KDSR-like"/>
</dbReference>
<dbReference type="InParanoid" id="A0A0C3NKC3"/>
<dbReference type="InterPro" id="IPR057326">
    <property type="entry name" value="KR_dom"/>
</dbReference>
<comment type="function">
    <text evidence="10">Catalyzes the reduction of 3'-oxosphinganine (3-ketodihydrosphingosine/KDS) to sphinganine (dihydrosphingosine/DHS), the second step of de novo sphingolipid biosynthesis.</text>
</comment>
<evidence type="ECO:0000256" key="8">
    <source>
        <dbReference type="ARBA" id="ARBA00023098"/>
    </source>
</evidence>
<dbReference type="CDD" id="cd08939">
    <property type="entry name" value="KDSR-like_SDR_c"/>
    <property type="match status" value="1"/>
</dbReference>
<dbReference type="Gene3D" id="3.40.50.720">
    <property type="entry name" value="NAD(P)-binding Rossmann-like Domain"/>
    <property type="match status" value="1"/>
</dbReference>
<keyword evidence="5" id="KW-0521">NADP</keyword>
<dbReference type="FunFam" id="3.40.50.720:FF:000468">
    <property type="entry name" value="Short-chain dehydrogenase, putative"/>
    <property type="match status" value="1"/>
</dbReference>
<proteinExistence type="predicted"/>
<keyword evidence="6" id="KW-0746">Sphingolipid metabolism</keyword>
<dbReference type="GO" id="GO:0030148">
    <property type="term" value="P:sphingolipid biosynthetic process"/>
    <property type="evidence" value="ECO:0007669"/>
    <property type="project" value="InterPro"/>
</dbReference>
<comment type="pathway">
    <text evidence="3">Sphingolipid metabolism.</text>
</comment>
<dbReference type="GO" id="GO:0006666">
    <property type="term" value="P:3-keto-sphinganine metabolic process"/>
    <property type="evidence" value="ECO:0007669"/>
    <property type="project" value="InterPro"/>
</dbReference>
<evidence type="ECO:0000313" key="14">
    <source>
        <dbReference type="EMBL" id="KIO01370.1"/>
    </source>
</evidence>
<dbReference type="GO" id="GO:0005789">
    <property type="term" value="C:endoplasmic reticulum membrane"/>
    <property type="evidence" value="ECO:0007669"/>
    <property type="project" value="TreeGrafter"/>
</dbReference>
<comment type="pathway">
    <text evidence="2">Lipid metabolism; sphingolipid metabolism.</text>
</comment>
<dbReference type="GO" id="GO:0047560">
    <property type="term" value="F:3-dehydrosphinganine reductase activity"/>
    <property type="evidence" value="ECO:0007669"/>
    <property type="project" value="UniProtKB-EC"/>
</dbReference>
<comment type="subcellular location">
    <subcellularLocation>
        <location evidence="1">Endoplasmic reticulum</location>
    </subcellularLocation>
</comment>
<dbReference type="FunCoup" id="A0A0C3NKC3">
    <property type="interactions" value="131"/>
</dbReference>
<dbReference type="SMART" id="SM00822">
    <property type="entry name" value="PKS_KR"/>
    <property type="match status" value="1"/>
</dbReference>
<keyword evidence="12" id="KW-0472">Membrane</keyword>
<dbReference type="SUPFAM" id="SSF51735">
    <property type="entry name" value="NAD(P)-binding Rossmann-fold domains"/>
    <property type="match status" value="1"/>
</dbReference>
<dbReference type="InterPro" id="IPR002347">
    <property type="entry name" value="SDR_fam"/>
</dbReference>
<feature type="domain" description="Ketoreductase" evidence="13">
    <location>
        <begin position="40"/>
        <end position="221"/>
    </location>
</feature>
<evidence type="ECO:0000256" key="3">
    <source>
        <dbReference type="ARBA" id="ARBA00004991"/>
    </source>
</evidence>
<protein>
    <recommendedName>
        <fullName evidence="9">3-dehydrosphinganine reductase</fullName>
        <ecNumber evidence="9">1.1.1.102</ecNumber>
    </recommendedName>
</protein>
<dbReference type="InterPro" id="IPR036291">
    <property type="entry name" value="NAD(P)-bd_dom_sf"/>
</dbReference>
<keyword evidence="8" id="KW-0443">Lipid metabolism</keyword>
<dbReference type="AlphaFoldDB" id="A0A0C3NKC3"/>
<dbReference type="STRING" id="870435.A0A0C3NKC3"/>
<evidence type="ECO:0000313" key="15">
    <source>
        <dbReference type="Proteomes" id="UP000054217"/>
    </source>
</evidence>
<reference evidence="15" key="2">
    <citation type="submission" date="2015-01" db="EMBL/GenBank/DDBJ databases">
        <title>Evolutionary Origins and Diversification of the Mycorrhizal Mutualists.</title>
        <authorList>
            <consortium name="DOE Joint Genome Institute"/>
            <consortium name="Mycorrhizal Genomics Consortium"/>
            <person name="Kohler A."/>
            <person name="Kuo A."/>
            <person name="Nagy L.G."/>
            <person name="Floudas D."/>
            <person name="Copeland A."/>
            <person name="Barry K.W."/>
            <person name="Cichocki N."/>
            <person name="Veneault-Fourrey C."/>
            <person name="LaButti K."/>
            <person name="Lindquist E.A."/>
            <person name="Lipzen A."/>
            <person name="Lundell T."/>
            <person name="Morin E."/>
            <person name="Murat C."/>
            <person name="Riley R."/>
            <person name="Ohm R."/>
            <person name="Sun H."/>
            <person name="Tunlid A."/>
            <person name="Henrissat B."/>
            <person name="Grigoriev I.V."/>
            <person name="Hibbett D.S."/>
            <person name="Martin F."/>
        </authorList>
    </citation>
    <scope>NUCLEOTIDE SEQUENCE [LARGE SCALE GENOMIC DNA]</scope>
    <source>
        <strain evidence="15">Marx 270</strain>
    </source>
</reference>
<evidence type="ECO:0000256" key="4">
    <source>
        <dbReference type="ARBA" id="ARBA00022824"/>
    </source>
</evidence>
<dbReference type="OrthoDB" id="10267115at2759"/>
<evidence type="ECO:0000259" key="13">
    <source>
        <dbReference type="SMART" id="SM00822"/>
    </source>
</evidence>
<organism evidence="14 15">
    <name type="scientific">Pisolithus tinctorius Marx 270</name>
    <dbReference type="NCBI Taxonomy" id="870435"/>
    <lineage>
        <taxon>Eukaryota</taxon>
        <taxon>Fungi</taxon>
        <taxon>Dikarya</taxon>
        <taxon>Basidiomycota</taxon>
        <taxon>Agaricomycotina</taxon>
        <taxon>Agaricomycetes</taxon>
        <taxon>Agaricomycetidae</taxon>
        <taxon>Boletales</taxon>
        <taxon>Sclerodermatineae</taxon>
        <taxon>Pisolithaceae</taxon>
        <taxon>Pisolithus</taxon>
    </lineage>
</organism>
<dbReference type="Proteomes" id="UP000054217">
    <property type="component" value="Unassembled WGS sequence"/>
</dbReference>
<keyword evidence="12" id="KW-1133">Transmembrane helix</keyword>
<evidence type="ECO:0000256" key="9">
    <source>
        <dbReference type="ARBA" id="ARBA00026112"/>
    </source>
</evidence>
<dbReference type="PANTHER" id="PTHR43550:SF3">
    <property type="entry name" value="3-KETODIHYDROSPHINGOSINE REDUCTASE"/>
    <property type="match status" value="1"/>
</dbReference>
<dbReference type="Pfam" id="PF00106">
    <property type="entry name" value="adh_short"/>
    <property type="match status" value="1"/>
</dbReference>
<dbReference type="EC" id="1.1.1.102" evidence="9"/>
<sequence length="342" mass="36906">MSLFDLLLSSLLVKALVTVVFLSLSSQMFFAKKKWDPKGKHVYVTGGSQGLGLALAKDLARKGASVSIVARTQSKLDAALKELESLRQSPAQAFRAFSFSLNTAGASAEALEAVCAANGGQVPDAVFACAGASRPMYLIDMTPGDFERGMTDGFWVQAWTAFAAAKEMARQNKKGKIILVSSTLGYMSFVGYSSYAPAKHALRGLAESLRSELLLYGIDVHIFFPPTMYTPGFDEENKTKPSITRKIESTDEGLTAEQAAAGLLTGVQRGDHHITADLITSLFRASTRGSAPRSNAFVDTVLDLVALIGVPIWRGSVDKQVIAYREEHKVYLESKGFFSASR</sequence>